<reference evidence="7 8" key="1">
    <citation type="submission" date="2020-08" db="EMBL/GenBank/DDBJ databases">
        <title>A Genomic Blueprint of the Chicken Gut Microbiome.</title>
        <authorList>
            <person name="Gilroy R."/>
            <person name="Ravi A."/>
            <person name="Getino M."/>
            <person name="Pursley I."/>
            <person name="Horton D.L."/>
            <person name="Alikhan N.-F."/>
            <person name="Baker D."/>
            <person name="Gharbi K."/>
            <person name="Hall N."/>
            <person name="Watson M."/>
            <person name="Adriaenssens E.M."/>
            <person name="Foster-Nyarko E."/>
            <person name="Jarju S."/>
            <person name="Secka A."/>
            <person name="Antonio M."/>
            <person name="Oren A."/>
            <person name="Chaudhuri R."/>
            <person name="La Ragione R.M."/>
            <person name="Hildebrand F."/>
            <person name="Pallen M.J."/>
        </authorList>
    </citation>
    <scope>NUCLEOTIDE SEQUENCE [LARGE SCALE GENOMIC DNA]</scope>
    <source>
        <strain evidence="7 8">Sa4CVA2</strain>
    </source>
</reference>
<protein>
    <recommendedName>
        <fullName evidence="4">tRNA pseudouridine synthase D</fullName>
        <ecNumber evidence="4">5.4.99.27</ecNumber>
    </recommendedName>
    <alternativeName>
        <fullName evidence="4">tRNA pseudouridine(13) synthase</fullName>
    </alternativeName>
    <alternativeName>
        <fullName evidence="4">tRNA pseudouridylate synthase D</fullName>
    </alternativeName>
    <alternativeName>
        <fullName evidence="4">tRNA-uridine isomerase D</fullName>
    </alternativeName>
</protein>
<keyword evidence="2 4" id="KW-0819">tRNA processing</keyword>
<dbReference type="PANTHER" id="PTHR47811:SF1">
    <property type="entry name" value="TRNA PSEUDOURIDINE SYNTHASE D"/>
    <property type="match status" value="1"/>
</dbReference>
<dbReference type="InterPro" id="IPR020103">
    <property type="entry name" value="PsdUridine_synth_cat_dom_sf"/>
</dbReference>
<keyword evidence="3 4" id="KW-0413">Isomerase</keyword>
<dbReference type="PANTHER" id="PTHR47811">
    <property type="entry name" value="TRNA PSEUDOURIDINE SYNTHASE D"/>
    <property type="match status" value="1"/>
</dbReference>
<dbReference type="RefSeq" id="WP_191690389.1">
    <property type="nucleotide sequence ID" value="NZ_JACSQR010000005.1"/>
</dbReference>
<feature type="domain" description="TRUD" evidence="6">
    <location>
        <begin position="216"/>
        <end position="378"/>
    </location>
</feature>
<name>A0ABR8RH03_9GAMM</name>
<dbReference type="Gene3D" id="3.30.2350.20">
    <property type="entry name" value="TruD, catalytic domain"/>
    <property type="match status" value="1"/>
</dbReference>
<dbReference type="PROSITE" id="PS01268">
    <property type="entry name" value="UPF0024"/>
    <property type="match status" value="1"/>
</dbReference>
<dbReference type="CDD" id="cd02575">
    <property type="entry name" value="PseudoU_synth_EcTruD"/>
    <property type="match status" value="1"/>
</dbReference>
<dbReference type="EMBL" id="JACSQR010000005">
    <property type="protein sequence ID" value="MBD7947016.1"/>
    <property type="molecule type" value="Genomic_DNA"/>
</dbReference>
<dbReference type="Proteomes" id="UP000606724">
    <property type="component" value="Unassembled WGS sequence"/>
</dbReference>
<evidence type="ECO:0000259" key="6">
    <source>
        <dbReference type="PROSITE" id="PS50984"/>
    </source>
</evidence>
<evidence type="ECO:0000256" key="2">
    <source>
        <dbReference type="ARBA" id="ARBA00022694"/>
    </source>
</evidence>
<dbReference type="InterPro" id="IPR011760">
    <property type="entry name" value="PsdUridine_synth_TruD_insert"/>
</dbReference>
<sequence length="426" mass="46849">MTSQDDFANDSFNNDSPNNKLLTDKTFDISNIDITAATDTAKLPQPTQPPLRQATYKAHATDFVVNEILPLAFTGEGEHLWLHIEKLGINTAYLAKLLSEWAEIPLRDVGYSGLKDRHALTTQWFSLRLPKKQLPESEFAPVDIGANESLTILAQQWHNKKLNRGTHRANQFIITLRDIQFADLDLAATMSDQSLSSRQNDKDAVEQHLAHISTTGVPNYFGPQRFGRNGNNVREALALFARPVPESRPNPKKSKRKQAPREQNSMELSAARSLIFNEILAARVRDGSWNAGLTGEVFNLDGSGSIFASEVMDDTLQARLASGDIHPTAVLWGVGNDKVSGAAAAIENNIVQKSPLLSQLAAGLEKRDIKAQRRALRLPIEELSWEWQDADDGLSLVLSFTLTTGSFATSVLSSLVQNLNTSSGVS</sequence>
<evidence type="ECO:0000313" key="7">
    <source>
        <dbReference type="EMBL" id="MBD7947016.1"/>
    </source>
</evidence>
<evidence type="ECO:0000256" key="5">
    <source>
        <dbReference type="SAM" id="MobiDB-lite"/>
    </source>
</evidence>
<keyword evidence="8" id="KW-1185">Reference proteome</keyword>
<proteinExistence type="inferred from homology"/>
<comment type="caution">
    <text evidence="7">The sequence shown here is derived from an EMBL/GenBank/DDBJ whole genome shotgun (WGS) entry which is preliminary data.</text>
</comment>
<dbReference type="InterPro" id="IPR043165">
    <property type="entry name" value="TruD_insert_sf"/>
</dbReference>
<dbReference type="HAMAP" id="MF_01082">
    <property type="entry name" value="TruD"/>
    <property type="match status" value="1"/>
</dbReference>
<accession>A0ABR8RH03</accession>
<comment type="catalytic activity">
    <reaction evidence="4">
        <text>uridine(13) in tRNA = pseudouridine(13) in tRNA</text>
        <dbReference type="Rhea" id="RHEA:42540"/>
        <dbReference type="Rhea" id="RHEA-COMP:10105"/>
        <dbReference type="Rhea" id="RHEA-COMP:10106"/>
        <dbReference type="ChEBI" id="CHEBI:65314"/>
        <dbReference type="ChEBI" id="CHEBI:65315"/>
        <dbReference type="EC" id="5.4.99.27"/>
    </reaction>
</comment>
<evidence type="ECO:0000313" key="8">
    <source>
        <dbReference type="Proteomes" id="UP000606724"/>
    </source>
</evidence>
<comment type="similarity">
    <text evidence="1 4">Belongs to the pseudouridine synthase TruD family.</text>
</comment>
<dbReference type="InterPro" id="IPR020119">
    <property type="entry name" value="PsdUridine_synth_TruD_CS"/>
</dbReference>
<feature type="active site" description="Nucleophile" evidence="4">
    <location>
        <position position="116"/>
    </location>
</feature>
<comment type="function">
    <text evidence="4">Responsible for synthesis of pseudouridine from uracil-13 in transfer RNAs.</text>
</comment>
<dbReference type="EC" id="5.4.99.27" evidence="4"/>
<dbReference type="InterPro" id="IPR001656">
    <property type="entry name" value="PsdUridine_synth_TruD"/>
</dbReference>
<gene>
    <name evidence="4" type="primary">truD</name>
    <name evidence="7" type="ORF">H9653_03100</name>
</gene>
<evidence type="ECO:0000256" key="4">
    <source>
        <dbReference type="HAMAP-Rule" id="MF_01082"/>
    </source>
</evidence>
<organism evidence="7 8">
    <name type="scientific">Psychrobacter communis</name>
    <dbReference type="NCBI Taxonomy" id="2762238"/>
    <lineage>
        <taxon>Bacteria</taxon>
        <taxon>Pseudomonadati</taxon>
        <taxon>Pseudomonadota</taxon>
        <taxon>Gammaproteobacteria</taxon>
        <taxon>Moraxellales</taxon>
        <taxon>Moraxellaceae</taxon>
        <taxon>Psychrobacter</taxon>
    </lineage>
</organism>
<dbReference type="InterPro" id="IPR042214">
    <property type="entry name" value="TruD_catalytic"/>
</dbReference>
<dbReference type="PROSITE" id="PS50984">
    <property type="entry name" value="TRUD"/>
    <property type="match status" value="1"/>
</dbReference>
<evidence type="ECO:0000256" key="3">
    <source>
        <dbReference type="ARBA" id="ARBA00023235"/>
    </source>
</evidence>
<feature type="region of interest" description="Disordered" evidence="5">
    <location>
        <begin position="240"/>
        <end position="265"/>
    </location>
</feature>
<dbReference type="Gene3D" id="3.30.2340.10">
    <property type="entry name" value="TruD, insertion domain"/>
    <property type="match status" value="1"/>
</dbReference>
<dbReference type="Pfam" id="PF01142">
    <property type="entry name" value="TruD"/>
    <property type="match status" value="2"/>
</dbReference>
<evidence type="ECO:0000256" key="1">
    <source>
        <dbReference type="ARBA" id="ARBA00007953"/>
    </source>
</evidence>
<dbReference type="InterPro" id="IPR050170">
    <property type="entry name" value="TruD_pseudoU_synthase"/>
</dbReference>
<dbReference type="SUPFAM" id="SSF55120">
    <property type="entry name" value="Pseudouridine synthase"/>
    <property type="match status" value="1"/>
</dbReference>